<reference evidence="1" key="1">
    <citation type="journal article" date="2021" name="Proc. Natl. Acad. Sci. U.S.A.">
        <title>A Catalog of Tens of Thousands of Viruses from Human Metagenomes Reveals Hidden Associations with Chronic Diseases.</title>
        <authorList>
            <person name="Tisza M.J."/>
            <person name="Buck C.B."/>
        </authorList>
    </citation>
    <scope>NUCLEOTIDE SEQUENCE</scope>
    <source>
        <strain evidence="1">CtuID12</strain>
    </source>
</reference>
<dbReference type="PROSITE" id="PS00092">
    <property type="entry name" value="N6_MTASE"/>
    <property type="match status" value="1"/>
</dbReference>
<dbReference type="EMBL" id="BK015684">
    <property type="protein sequence ID" value="DAE19734.1"/>
    <property type="molecule type" value="Genomic_DNA"/>
</dbReference>
<dbReference type="GO" id="GO:0008168">
    <property type="term" value="F:methyltransferase activity"/>
    <property type="evidence" value="ECO:0007669"/>
    <property type="project" value="UniProtKB-KW"/>
</dbReference>
<evidence type="ECO:0000313" key="1">
    <source>
        <dbReference type="EMBL" id="DAE19734.1"/>
    </source>
</evidence>
<organism evidence="1">
    <name type="scientific">Myoviridae sp. ctuID12</name>
    <dbReference type="NCBI Taxonomy" id="2826707"/>
    <lineage>
        <taxon>Viruses</taxon>
        <taxon>Duplodnaviria</taxon>
        <taxon>Heunggongvirae</taxon>
        <taxon>Uroviricota</taxon>
        <taxon>Caudoviricetes</taxon>
    </lineage>
</organism>
<dbReference type="GO" id="GO:0003676">
    <property type="term" value="F:nucleic acid binding"/>
    <property type="evidence" value="ECO:0007669"/>
    <property type="project" value="InterPro"/>
</dbReference>
<dbReference type="InterPro" id="IPR029063">
    <property type="entry name" value="SAM-dependent_MTases_sf"/>
</dbReference>
<dbReference type="InterPro" id="IPR002052">
    <property type="entry name" value="DNA_methylase_N6_adenine_CS"/>
</dbReference>
<keyword evidence="1" id="KW-0808">Transferase</keyword>
<accession>A0A8S5QKB8</accession>
<dbReference type="GO" id="GO:0032259">
    <property type="term" value="P:methylation"/>
    <property type="evidence" value="ECO:0007669"/>
    <property type="project" value="UniProtKB-KW"/>
</dbReference>
<proteinExistence type="predicted"/>
<sequence length="201" mass="22548">MAKDWSGNGKSVFVTLGASNHTDKEREANDFYATDPIAIDKLIGSIGFIPSIVWECACGTGCLSERLEQYCHGVVSTDVIDRGYGQVQDFLLAKEMPSGCSCIITNPPYKLATEFILHALSLLPDGGRCIMFLKTTFLEGEKRHRLLFSKYPPLRILQFSKRVLCAKNAEFQKMRKVGSAVSYAWFVWEKGYKGETTITWI</sequence>
<dbReference type="Gene3D" id="3.40.50.150">
    <property type="entry name" value="Vaccinia Virus protein VP39"/>
    <property type="match status" value="1"/>
</dbReference>
<name>A0A8S5QKB8_9CAUD</name>
<protein>
    <submittedName>
        <fullName evidence="1">Adenine-specific methyltransferase</fullName>
    </submittedName>
</protein>
<keyword evidence="1" id="KW-0489">Methyltransferase</keyword>
<dbReference type="SUPFAM" id="SSF53335">
    <property type="entry name" value="S-adenosyl-L-methionine-dependent methyltransferases"/>
    <property type="match status" value="1"/>
</dbReference>